<feature type="chain" id="PRO_5040531964" description="Germin-like protein" evidence="10">
    <location>
        <begin position="24"/>
        <end position="223"/>
    </location>
</feature>
<comment type="caution">
    <text evidence="12">The sequence shown here is derived from an EMBL/GenBank/DDBJ whole genome shotgun (WGS) entry which is preliminary data.</text>
</comment>
<evidence type="ECO:0000256" key="10">
    <source>
        <dbReference type="RuleBase" id="RU366015"/>
    </source>
</evidence>
<keyword evidence="4 10" id="KW-0964">Secreted</keyword>
<keyword evidence="13" id="KW-1185">Reference proteome</keyword>
<dbReference type="Proteomes" id="UP001152484">
    <property type="component" value="Unassembled WGS sequence"/>
</dbReference>
<keyword evidence="10" id="KW-0732">Signal</keyword>
<gene>
    <name evidence="12" type="ORF">CEURO_LOCUS10000</name>
</gene>
<feature type="binding site" evidence="8">
    <location>
        <position position="113"/>
    </location>
    <ligand>
        <name>Mn(2+)</name>
        <dbReference type="ChEBI" id="CHEBI:29035"/>
    </ligand>
</feature>
<dbReference type="EMBL" id="CAMAPE010000019">
    <property type="protein sequence ID" value="CAH9087294.1"/>
    <property type="molecule type" value="Genomic_DNA"/>
</dbReference>
<dbReference type="Pfam" id="PF00190">
    <property type="entry name" value="Cupin_1"/>
    <property type="match status" value="1"/>
</dbReference>
<dbReference type="GO" id="GO:0030145">
    <property type="term" value="F:manganese ion binding"/>
    <property type="evidence" value="ECO:0007669"/>
    <property type="project" value="UniProtKB-UniRule"/>
</dbReference>
<evidence type="ECO:0000256" key="2">
    <source>
        <dbReference type="ARBA" id="ARBA00007456"/>
    </source>
</evidence>
<feature type="binding site" evidence="8">
    <location>
        <position position="118"/>
    </location>
    <ligand>
        <name>Mn(2+)</name>
        <dbReference type="ChEBI" id="CHEBI:29035"/>
    </ligand>
</feature>
<evidence type="ECO:0000259" key="11">
    <source>
        <dbReference type="SMART" id="SM00835"/>
    </source>
</evidence>
<dbReference type="GO" id="GO:0048046">
    <property type="term" value="C:apoplast"/>
    <property type="evidence" value="ECO:0007669"/>
    <property type="project" value="UniProtKB-SubCell"/>
</dbReference>
<dbReference type="CDD" id="cd02241">
    <property type="entry name" value="cupin_OxOx"/>
    <property type="match status" value="1"/>
</dbReference>
<dbReference type="OrthoDB" id="1921208at2759"/>
<evidence type="ECO:0000256" key="9">
    <source>
        <dbReference type="PIRSR" id="PIRSR601929-3"/>
    </source>
</evidence>
<organism evidence="12 13">
    <name type="scientific">Cuscuta europaea</name>
    <name type="common">European dodder</name>
    <dbReference type="NCBI Taxonomy" id="41803"/>
    <lineage>
        <taxon>Eukaryota</taxon>
        <taxon>Viridiplantae</taxon>
        <taxon>Streptophyta</taxon>
        <taxon>Embryophyta</taxon>
        <taxon>Tracheophyta</taxon>
        <taxon>Spermatophyta</taxon>
        <taxon>Magnoliopsida</taxon>
        <taxon>eudicotyledons</taxon>
        <taxon>Gunneridae</taxon>
        <taxon>Pentapetalae</taxon>
        <taxon>asterids</taxon>
        <taxon>lamiids</taxon>
        <taxon>Solanales</taxon>
        <taxon>Convolvulaceae</taxon>
        <taxon>Cuscuteae</taxon>
        <taxon>Cuscuta</taxon>
        <taxon>Cuscuta subgen. Cuscuta</taxon>
    </lineage>
</organism>
<dbReference type="InterPro" id="IPR014710">
    <property type="entry name" value="RmlC-like_jellyroll"/>
</dbReference>
<evidence type="ECO:0000256" key="6">
    <source>
        <dbReference type="ARBA" id="ARBA00023211"/>
    </source>
</evidence>
<dbReference type="Gene3D" id="2.60.120.10">
    <property type="entry name" value="Jelly Rolls"/>
    <property type="match status" value="1"/>
</dbReference>
<evidence type="ECO:0000256" key="8">
    <source>
        <dbReference type="PIRSR" id="PIRSR601929-2"/>
    </source>
</evidence>
<feature type="signal peptide" evidence="10">
    <location>
        <begin position="1"/>
        <end position="23"/>
    </location>
</feature>
<reference evidence="12" key="1">
    <citation type="submission" date="2022-07" db="EMBL/GenBank/DDBJ databases">
        <authorList>
            <person name="Macas J."/>
            <person name="Novak P."/>
            <person name="Neumann P."/>
        </authorList>
    </citation>
    <scope>NUCLEOTIDE SEQUENCE</scope>
</reference>
<feature type="binding site" evidence="7">
    <location>
        <position position="118"/>
    </location>
    <ligand>
        <name>oxalate</name>
        <dbReference type="ChEBI" id="CHEBI:30623"/>
    </ligand>
</feature>
<dbReference type="AlphaFoldDB" id="A0A9P1E815"/>
<accession>A0A9P1E815</accession>
<dbReference type="InterPro" id="IPR006045">
    <property type="entry name" value="Cupin_1"/>
</dbReference>
<dbReference type="SUPFAM" id="SSF51182">
    <property type="entry name" value="RmlC-like cupins"/>
    <property type="match status" value="1"/>
</dbReference>
<dbReference type="SMART" id="SM00835">
    <property type="entry name" value="Cupin_1"/>
    <property type="match status" value="1"/>
</dbReference>
<evidence type="ECO:0000256" key="3">
    <source>
        <dbReference type="ARBA" id="ARBA00022523"/>
    </source>
</evidence>
<evidence type="ECO:0000256" key="1">
    <source>
        <dbReference type="ARBA" id="ARBA00004271"/>
    </source>
</evidence>
<dbReference type="InterPro" id="IPR011051">
    <property type="entry name" value="RmlC_Cupin_sf"/>
</dbReference>
<feature type="binding site" evidence="8">
    <location>
        <position position="111"/>
    </location>
    <ligand>
        <name>Mn(2+)</name>
        <dbReference type="ChEBI" id="CHEBI:29035"/>
    </ligand>
</feature>
<keyword evidence="3 10" id="KW-0052">Apoplast</keyword>
<dbReference type="InterPro" id="IPR001929">
    <property type="entry name" value="Germin"/>
</dbReference>
<evidence type="ECO:0000256" key="7">
    <source>
        <dbReference type="PIRSR" id="PIRSR601929-1"/>
    </source>
</evidence>
<dbReference type="PANTHER" id="PTHR31238">
    <property type="entry name" value="GERMIN-LIKE PROTEIN SUBFAMILY 3 MEMBER 3"/>
    <property type="match status" value="1"/>
</dbReference>
<comment type="similarity">
    <text evidence="2 10">Belongs to the germin family.</text>
</comment>
<feature type="binding site" evidence="7">
    <location>
        <position position="113"/>
    </location>
    <ligand>
        <name>oxalate</name>
        <dbReference type="ChEBI" id="CHEBI:30623"/>
    </ligand>
</feature>
<keyword evidence="5 7" id="KW-0479">Metal-binding</keyword>
<dbReference type="PRINTS" id="PR00325">
    <property type="entry name" value="GERMIN"/>
</dbReference>
<evidence type="ECO:0000313" key="13">
    <source>
        <dbReference type="Proteomes" id="UP001152484"/>
    </source>
</evidence>
<comment type="subcellular location">
    <subcellularLocation>
        <location evidence="1 10">Secreted</location>
        <location evidence="1 10">Extracellular space</location>
        <location evidence="1 10">Apoplast</location>
    </subcellularLocation>
</comment>
<evidence type="ECO:0000256" key="5">
    <source>
        <dbReference type="ARBA" id="ARBA00022723"/>
    </source>
</evidence>
<feature type="binding site" evidence="8">
    <location>
        <position position="163"/>
    </location>
    <ligand>
        <name>Mn(2+)</name>
        <dbReference type="ChEBI" id="CHEBI:29035"/>
    </ligand>
</feature>
<name>A0A9P1E815_CUSEU</name>
<evidence type="ECO:0000256" key="4">
    <source>
        <dbReference type="ARBA" id="ARBA00022525"/>
    </source>
</evidence>
<keyword evidence="9" id="KW-1015">Disulfide bond</keyword>
<feature type="domain" description="Cupin type-1" evidence="11">
    <location>
        <begin position="62"/>
        <end position="217"/>
    </location>
</feature>
<keyword evidence="6 7" id="KW-0464">Manganese</keyword>
<evidence type="ECO:0000313" key="12">
    <source>
        <dbReference type="EMBL" id="CAH9087294.1"/>
    </source>
</evidence>
<sequence>MDSHSTIPTFAFIIAYAFSFAYAYDPSPVQDFCVADPKATVFVNGMACKDPKLVTVDDFSRSGLNTASSPRAGFPGWNYSAATVEEIAGLNTLGLAMIRNEFAVGFAIPPHIHPRATEMFLVLQGQVFFGFVTVDPIDSSKSRVFAGNYSAGDVFVIPQSLIHFGKNIGPEKATTISMFSGQNPGLKIIPAQLFGKDSVIPVDVLSQSFRVSDEVIGQIRSHF</sequence>
<feature type="disulfide bond" evidence="9">
    <location>
        <begin position="33"/>
        <end position="48"/>
    </location>
</feature>
<proteinExistence type="inferred from homology"/>
<protein>
    <recommendedName>
        <fullName evidence="10">Germin-like protein</fullName>
    </recommendedName>
</protein>